<evidence type="ECO:0000256" key="1">
    <source>
        <dbReference type="SAM" id="Phobius"/>
    </source>
</evidence>
<keyword evidence="1" id="KW-0812">Transmembrane</keyword>
<name>A0A1V0QGT1_CNPV</name>
<gene>
    <name evidence="2" type="primary">SWPV1-085</name>
</gene>
<keyword evidence="1" id="KW-1133">Transmembrane helix</keyword>
<reference evidence="2 3" key="1">
    <citation type="journal article" date="2017" name="BMC Genomics">
        <title>Genomic characterization of two novel pathogenic avipoxviruses isolated from pacific shearwaters (Ardenna spp.).</title>
        <authorList>
            <person name="Sarker S."/>
            <person name="Das S."/>
            <person name="Lavers J.L."/>
            <person name="Hutton I."/>
            <person name="Helbig K."/>
            <person name="Imbery J."/>
            <person name="Upton C."/>
            <person name="Raidal S.R."/>
        </authorList>
    </citation>
    <scope>NUCLEOTIDE SEQUENCE [LARGE SCALE GENOMIC DNA]</scope>
    <source>
        <strain evidence="2 3">SWPV-1</strain>
    </source>
</reference>
<proteinExistence type="predicted"/>
<feature type="transmembrane region" description="Helical" evidence="1">
    <location>
        <begin position="6"/>
        <end position="24"/>
    </location>
</feature>
<protein>
    <submittedName>
        <fullName evidence="2">SWPV1-085</fullName>
    </submittedName>
</protein>
<accession>A0A1V0QGT1</accession>
<keyword evidence="1" id="KW-0472">Membrane</keyword>
<dbReference type="EMBL" id="KX857216">
    <property type="protein sequence ID" value="ARE67601.1"/>
    <property type="molecule type" value="Genomic_DNA"/>
</dbReference>
<evidence type="ECO:0000313" key="3">
    <source>
        <dbReference type="Proteomes" id="UP000315116"/>
    </source>
</evidence>
<sequence length="47" mass="5366">MERLNIIVMIMLAINLISSTVLIYRAEQLLTKLVACNNREDVYLASI</sequence>
<evidence type="ECO:0000313" key="2">
    <source>
        <dbReference type="EMBL" id="ARE67601.1"/>
    </source>
</evidence>
<organism evidence="2 3">
    <name type="scientific">Shearwaterpox virus</name>
    <dbReference type="NCBI Taxonomy" id="1974596"/>
    <lineage>
        <taxon>Viruses</taxon>
        <taxon>Varidnaviria</taxon>
        <taxon>Bamfordvirae</taxon>
        <taxon>Nucleocytoviricota</taxon>
        <taxon>Pokkesviricetes</taxon>
        <taxon>Chitovirales</taxon>
        <taxon>Poxviridae</taxon>
        <taxon>Chordopoxvirinae</taxon>
        <taxon>Avipoxvirus</taxon>
        <taxon>Avipoxvirus canarypox</taxon>
        <taxon>Canarypox virus</taxon>
    </lineage>
</organism>
<dbReference type="Proteomes" id="UP000315116">
    <property type="component" value="Segment"/>
</dbReference>